<reference evidence="1" key="1">
    <citation type="submission" date="1996-08" db="EMBL/GenBank/DDBJ databases">
        <title>Sequence analysis of the replication region of plasmid pMJ101 from the fish pathogen Vibrio ordalii.</title>
        <authorList>
            <person name="Bidinost C."/>
            <person name="Actis L.A."/>
        </authorList>
    </citation>
    <scope>NUCLEOTIDE SEQUENCE</scope>
    <source>
        <strain evidence="1">45-S</strain>
        <plasmid evidence="1">pMJ101</plasmid>
    </source>
</reference>
<gene>
    <name evidence="1" type="primary">rep101</name>
</gene>
<proteinExistence type="predicted"/>
<sequence>MLTHGELPKSYSNAYNKLAKGNKKLTPSETIQVELIDQYIERFGTPIRNKKNGQALKWITGYQRSILLAFADFIDNPLRCHQGKLSKLHHCKSILKGLQFKQRVTLFKVVTTLFTATSIETGYIGRYANQYEEKSLDEHGFEKMRGMQHYAIRGRYQQLWNESISKTKYSDCIKMLKLAGFFEVTACYVSNTEASIIKQELRDNGATDEEIQAVPRVYSEPAYKCFTNAFAAVFEALINSEHMQQSKALSIAKRIKNKLCLIYVTYTPFSDSFFTRKRKDYLSRLFQSRFPQG</sequence>
<geneLocation type="plasmid" evidence="1">
    <name>pMJ101</name>
</geneLocation>
<name>P74949_9VIBR</name>
<dbReference type="AlphaFoldDB" id="P74949"/>
<accession>P74949</accession>
<keyword evidence="1" id="KW-0614">Plasmid</keyword>
<protein>
    <submittedName>
        <fullName evidence="1">Rep101</fullName>
    </submittedName>
</protein>
<organism evidence="1">
    <name type="scientific">Vibrio ordalii</name>
    <dbReference type="NCBI Taxonomy" id="28174"/>
    <lineage>
        <taxon>Bacteria</taxon>
        <taxon>Pseudomonadati</taxon>
        <taxon>Pseudomonadota</taxon>
        <taxon>Gammaproteobacteria</taxon>
        <taxon>Vibrionales</taxon>
        <taxon>Vibrionaceae</taxon>
        <taxon>Vibrio</taxon>
    </lineage>
</organism>
<dbReference type="EMBL" id="U68169">
    <property type="protein sequence ID" value="AAB07596.1"/>
    <property type="molecule type" value="Genomic_DNA"/>
</dbReference>
<evidence type="ECO:0000313" key="1">
    <source>
        <dbReference type="EMBL" id="AAB07596.1"/>
    </source>
</evidence>